<keyword evidence="7 12" id="KW-0411">Iron-sulfur</keyword>
<keyword evidence="2 12" id="KW-0004">4Fe-4S</keyword>
<dbReference type="GO" id="GO:0019104">
    <property type="term" value="F:DNA N-glycosylase activity"/>
    <property type="evidence" value="ECO:0007669"/>
    <property type="project" value="UniProtKB-UniRule"/>
</dbReference>
<keyword evidence="5 12" id="KW-0378">Hydrolase</keyword>
<evidence type="ECO:0000256" key="7">
    <source>
        <dbReference type="ARBA" id="ARBA00023014"/>
    </source>
</evidence>
<organism evidence="14 15">
    <name type="scientific">Slackia equolifaciens</name>
    <dbReference type="NCBI Taxonomy" id="498718"/>
    <lineage>
        <taxon>Bacteria</taxon>
        <taxon>Bacillati</taxon>
        <taxon>Actinomycetota</taxon>
        <taxon>Coriobacteriia</taxon>
        <taxon>Eggerthellales</taxon>
        <taxon>Eggerthellaceae</taxon>
        <taxon>Slackia</taxon>
    </lineage>
</organism>
<keyword evidence="15" id="KW-1185">Reference proteome</keyword>
<evidence type="ECO:0000256" key="2">
    <source>
        <dbReference type="ARBA" id="ARBA00022485"/>
    </source>
</evidence>
<dbReference type="PIRSF" id="PIRSF001435">
    <property type="entry name" value="Nth"/>
    <property type="match status" value="1"/>
</dbReference>
<proteinExistence type="inferred from homology"/>
<feature type="binding site" evidence="12">
    <location>
        <position position="197"/>
    </location>
    <ligand>
        <name>[4Fe-4S] cluster</name>
        <dbReference type="ChEBI" id="CHEBI:49883"/>
    </ligand>
</feature>
<dbReference type="InterPro" id="IPR003651">
    <property type="entry name" value="Endonuclease3_FeS-loop_motif"/>
</dbReference>
<evidence type="ECO:0000256" key="3">
    <source>
        <dbReference type="ARBA" id="ARBA00022723"/>
    </source>
</evidence>
<dbReference type="InterPro" id="IPR005759">
    <property type="entry name" value="Nth"/>
</dbReference>
<dbReference type="OrthoDB" id="9800977at2"/>
<dbReference type="FunFam" id="1.10.340.30:FF:000001">
    <property type="entry name" value="Endonuclease III"/>
    <property type="match status" value="1"/>
</dbReference>
<comment type="catalytic activity">
    <reaction evidence="12">
        <text>2'-deoxyribonucleotide-(2'-deoxyribose 5'-phosphate)-2'-deoxyribonucleotide-DNA = a 3'-end 2'-deoxyribonucleotide-(2,3-dehydro-2,3-deoxyribose 5'-phosphate)-DNA + a 5'-end 5'-phospho-2'-deoxyribonucleoside-DNA + H(+)</text>
        <dbReference type="Rhea" id="RHEA:66592"/>
        <dbReference type="Rhea" id="RHEA-COMP:13180"/>
        <dbReference type="Rhea" id="RHEA-COMP:16897"/>
        <dbReference type="Rhea" id="RHEA-COMP:17067"/>
        <dbReference type="ChEBI" id="CHEBI:15378"/>
        <dbReference type="ChEBI" id="CHEBI:136412"/>
        <dbReference type="ChEBI" id="CHEBI:157695"/>
        <dbReference type="ChEBI" id="CHEBI:167181"/>
        <dbReference type="EC" id="4.2.99.18"/>
    </reaction>
</comment>
<dbReference type="CDD" id="cd00056">
    <property type="entry name" value="ENDO3c"/>
    <property type="match status" value="1"/>
</dbReference>
<evidence type="ECO:0000256" key="4">
    <source>
        <dbReference type="ARBA" id="ARBA00022763"/>
    </source>
</evidence>
<feature type="binding site" evidence="12">
    <location>
        <position position="204"/>
    </location>
    <ligand>
        <name>[4Fe-4S] cluster</name>
        <dbReference type="ChEBI" id="CHEBI:49883"/>
    </ligand>
</feature>
<dbReference type="InterPro" id="IPR003265">
    <property type="entry name" value="HhH-GPD_domain"/>
</dbReference>
<dbReference type="AlphaFoldDB" id="A0A3N0B1N3"/>
<feature type="domain" description="HhH-GPD" evidence="13">
    <location>
        <begin position="45"/>
        <end position="195"/>
    </location>
</feature>
<comment type="caution">
    <text evidence="14">The sequence shown here is derived from an EMBL/GenBank/DDBJ whole genome shotgun (WGS) entry which is preliminary data.</text>
</comment>
<dbReference type="Proteomes" id="UP000269591">
    <property type="component" value="Unassembled WGS sequence"/>
</dbReference>
<dbReference type="GO" id="GO:0006285">
    <property type="term" value="P:base-excision repair, AP site formation"/>
    <property type="evidence" value="ECO:0007669"/>
    <property type="project" value="TreeGrafter"/>
</dbReference>
<name>A0A3N0B1N3_9ACTN</name>
<accession>A0A3N0B1N3</accession>
<comment type="cofactor">
    <cofactor evidence="12">
        <name>[4Fe-4S] cluster</name>
        <dbReference type="ChEBI" id="CHEBI:49883"/>
    </cofactor>
    <text evidence="12">Binds 1 [4Fe-4S] cluster.</text>
</comment>
<dbReference type="GO" id="GO:0046872">
    <property type="term" value="F:metal ion binding"/>
    <property type="evidence" value="ECO:0007669"/>
    <property type="project" value="UniProtKB-KW"/>
</dbReference>
<dbReference type="NCBIfam" id="TIGR01083">
    <property type="entry name" value="nth"/>
    <property type="match status" value="1"/>
</dbReference>
<keyword evidence="8 12" id="KW-0238">DNA-binding</keyword>
<evidence type="ECO:0000256" key="6">
    <source>
        <dbReference type="ARBA" id="ARBA00023004"/>
    </source>
</evidence>
<evidence type="ECO:0000256" key="1">
    <source>
        <dbReference type="ARBA" id="ARBA00008343"/>
    </source>
</evidence>
<sequence>MPRENMTQKRERAAEIERRMYEYYGEGECSLDHMDPFTLTVAVVLSAQCTDAAVNKISPTLFARFGTPEKMAHASIEEIEAIIHPLGFYHAKARNIKALAQTVLSEFGGEIPNDIDLLQKLPGVGRKTANVVMCQAFRNPQGIAVDTHVFRIAHQLGFATRNDDSPAKVEAKLLKIYPQRDWLFINHQWVHFGREFCVARRPKCAECFVNDLCPAGKKALMRTAD</sequence>
<dbReference type="GO" id="GO:0140078">
    <property type="term" value="F:class I DNA-(apurinic or apyrimidinic site) endonuclease activity"/>
    <property type="evidence" value="ECO:0007669"/>
    <property type="project" value="UniProtKB-EC"/>
</dbReference>
<gene>
    <name evidence="12 14" type="primary">nth</name>
    <name evidence="14" type="ORF">DMP06_03240</name>
</gene>
<dbReference type="SMART" id="SM00478">
    <property type="entry name" value="ENDO3c"/>
    <property type="match status" value="1"/>
</dbReference>
<dbReference type="Pfam" id="PF10576">
    <property type="entry name" value="EndIII_4Fe-2S"/>
    <property type="match status" value="1"/>
</dbReference>
<feature type="binding site" evidence="12">
    <location>
        <position position="213"/>
    </location>
    <ligand>
        <name>[4Fe-4S] cluster</name>
        <dbReference type="ChEBI" id="CHEBI:49883"/>
    </ligand>
</feature>
<keyword evidence="6 12" id="KW-0408">Iron</keyword>
<dbReference type="SMART" id="SM00525">
    <property type="entry name" value="FES"/>
    <property type="match status" value="1"/>
</dbReference>
<dbReference type="InterPro" id="IPR004035">
    <property type="entry name" value="Endouclease-III_FeS-bd_BS"/>
</dbReference>
<comment type="function">
    <text evidence="12">DNA repair enzyme that has both DNA N-glycosylase activity and AP-lyase activity. The DNA N-glycosylase activity releases various damaged pyrimidines from DNA by cleaving the N-glycosidic bond, leaving an AP (apurinic/apyrimidinic) site. The AP-lyase activity cleaves the phosphodiester bond 3' to the AP site by a beta-elimination, leaving a 3'-terminal unsaturated sugar and a product with a terminal 5'-phosphate.</text>
</comment>
<dbReference type="InterPro" id="IPR000445">
    <property type="entry name" value="HhH_motif"/>
</dbReference>
<evidence type="ECO:0000256" key="12">
    <source>
        <dbReference type="HAMAP-Rule" id="MF_00942"/>
    </source>
</evidence>
<dbReference type="Pfam" id="PF00633">
    <property type="entry name" value="HHH"/>
    <property type="match status" value="1"/>
</dbReference>
<evidence type="ECO:0000259" key="13">
    <source>
        <dbReference type="SMART" id="SM00478"/>
    </source>
</evidence>
<protein>
    <recommendedName>
        <fullName evidence="12">Endonuclease III</fullName>
        <ecNumber evidence="12">4.2.99.18</ecNumber>
    </recommendedName>
    <alternativeName>
        <fullName evidence="12">DNA-(apurinic or apyrimidinic site) lyase</fullName>
    </alternativeName>
</protein>
<feature type="binding site" evidence="12">
    <location>
        <position position="207"/>
    </location>
    <ligand>
        <name>[4Fe-4S] cluster</name>
        <dbReference type="ChEBI" id="CHEBI:49883"/>
    </ligand>
</feature>
<dbReference type="InterPro" id="IPR023170">
    <property type="entry name" value="HhH_base_excis_C"/>
</dbReference>
<dbReference type="HAMAP" id="MF_00942">
    <property type="entry name" value="Nth"/>
    <property type="match status" value="1"/>
</dbReference>
<evidence type="ECO:0000256" key="8">
    <source>
        <dbReference type="ARBA" id="ARBA00023125"/>
    </source>
</evidence>
<dbReference type="Gene3D" id="1.10.340.30">
    <property type="entry name" value="Hypothetical protein, domain 2"/>
    <property type="match status" value="1"/>
</dbReference>
<keyword evidence="9 12" id="KW-0234">DNA repair</keyword>
<keyword evidence="14" id="KW-0540">Nuclease</keyword>
<evidence type="ECO:0000256" key="9">
    <source>
        <dbReference type="ARBA" id="ARBA00023204"/>
    </source>
</evidence>
<dbReference type="PANTHER" id="PTHR10359:SF18">
    <property type="entry name" value="ENDONUCLEASE III"/>
    <property type="match status" value="1"/>
</dbReference>
<dbReference type="Gene3D" id="1.10.1670.10">
    <property type="entry name" value="Helix-hairpin-Helix base-excision DNA repair enzymes (C-terminal)"/>
    <property type="match status" value="1"/>
</dbReference>
<dbReference type="SUPFAM" id="SSF48150">
    <property type="entry name" value="DNA-glycosylase"/>
    <property type="match status" value="1"/>
</dbReference>
<evidence type="ECO:0000313" key="15">
    <source>
        <dbReference type="Proteomes" id="UP000269591"/>
    </source>
</evidence>
<reference evidence="15" key="1">
    <citation type="submission" date="2018-05" db="EMBL/GenBank/DDBJ databases">
        <title>Genome Sequencing of selected type strains of the family Eggerthellaceae.</title>
        <authorList>
            <person name="Danylec N."/>
            <person name="Stoll D.A."/>
            <person name="Doetsch A."/>
            <person name="Huch M."/>
        </authorList>
    </citation>
    <scope>NUCLEOTIDE SEQUENCE [LARGE SCALE GENOMIC DNA]</scope>
    <source>
        <strain evidence="15">DSM 24851</strain>
    </source>
</reference>
<keyword evidence="3 12" id="KW-0479">Metal-binding</keyword>
<dbReference type="FunFam" id="1.10.1670.10:FF:000001">
    <property type="entry name" value="Endonuclease III"/>
    <property type="match status" value="1"/>
</dbReference>
<evidence type="ECO:0000256" key="5">
    <source>
        <dbReference type="ARBA" id="ARBA00022801"/>
    </source>
</evidence>
<dbReference type="InterPro" id="IPR011257">
    <property type="entry name" value="DNA_glycosylase"/>
</dbReference>
<comment type="similarity">
    <text evidence="1 12">Belongs to the Nth/MutY family.</text>
</comment>
<evidence type="ECO:0000256" key="10">
    <source>
        <dbReference type="ARBA" id="ARBA00023239"/>
    </source>
</evidence>
<dbReference type="EMBL" id="QIBX01000003">
    <property type="protein sequence ID" value="RNL41022.1"/>
    <property type="molecule type" value="Genomic_DNA"/>
</dbReference>
<dbReference type="Pfam" id="PF00730">
    <property type="entry name" value="HhH-GPD"/>
    <property type="match status" value="1"/>
</dbReference>
<dbReference type="EC" id="4.2.99.18" evidence="12"/>
<keyword evidence="14" id="KW-0255">Endonuclease</keyword>
<evidence type="ECO:0000313" key="14">
    <source>
        <dbReference type="EMBL" id="RNL41022.1"/>
    </source>
</evidence>
<dbReference type="GO" id="GO:0051539">
    <property type="term" value="F:4 iron, 4 sulfur cluster binding"/>
    <property type="evidence" value="ECO:0007669"/>
    <property type="project" value="UniProtKB-UniRule"/>
</dbReference>
<keyword evidence="10 12" id="KW-0456">Lyase</keyword>
<dbReference type="GO" id="GO:0003677">
    <property type="term" value="F:DNA binding"/>
    <property type="evidence" value="ECO:0007669"/>
    <property type="project" value="UniProtKB-UniRule"/>
</dbReference>
<evidence type="ECO:0000256" key="11">
    <source>
        <dbReference type="ARBA" id="ARBA00023295"/>
    </source>
</evidence>
<dbReference type="PROSITE" id="PS00764">
    <property type="entry name" value="ENDONUCLEASE_III_1"/>
    <property type="match status" value="1"/>
</dbReference>
<dbReference type="PANTHER" id="PTHR10359">
    <property type="entry name" value="A/G-SPECIFIC ADENINE GLYCOSYLASE/ENDONUCLEASE III"/>
    <property type="match status" value="1"/>
</dbReference>
<keyword evidence="11 12" id="KW-0326">Glycosidase</keyword>
<keyword evidence="4 12" id="KW-0227">DNA damage</keyword>